<comment type="similarity">
    <text evidence="1 2">Belongs to the pyrroline-5-carboxylate reductase family.</text>
</comment>
<feature type="domain" description="Pyrroline-5-carboxylate reductase dimerisation" evidence="5">
    <location>
        <begin position="159"/>
        <end position="259"/>
    </location>
</feature>
<keyword evidence="2" id="KW-0560">Oxidoreductase</keyword>
<dbReference type="UniPathway" id="UPA00098">
    <property type="reaction ID" value="UER00361"/>
</dbReference>
<dbReference type="InterPro" id="IPR053790">
    <property type="entry name" value="P5CR-like_CS"/>
</dbReference>
<dbReference type="Gene3D" id="3.40.50.720">
    <property type="entry name" value="NAD(P)-binding Rossmann-like Domain"/>
    <property type="match status" value="1"/>
</dbReference>
<keyword evidence="2" id="KW-0641">Proline biosynthesis</keyword>
<dbReference type="GO" id="GO:0055129">
    <property type="term" value="P:L-proline biosynthetic process"/>
    <property type="evidence" value="ECO:0007669"/>
    <property type="project" value="UniProtKB-UniRule"/>
</dbReference>
<dbReference type="EC" id="1.5.1.2" evidence="2"/>
<comment type="function">
    <text evidence="2">Catalyzes the reduction of 1-pyrroline-5-carboxylate (PCA) to L-proline.</text>
</comment>
<dbReference type="SUPFAM" id="SSF51735">
    <property type="entry name" value="NAD(P)-binding Rossmann-fold domains"/>
    <property type="match status" value="1"/>
</dbReference>
<dbReference type="GO" id="GO:0004735">
    <property type="term" value="F:pyrroline-5-carboxylate reductase activity"/>
    <property type="evidence" value="ECO:0007669"/>
    <property type="project" value="UniProtKB-UniRule"/>
</dbReference>
<dbReference type="Proteomes" id="UP000199387">
    <property type="component" value="Unassembled WGS sequence"/>
</dbReference>
<evidence type="ECO:0000259" key="4">
    <source>
        <dbReference type="Pfam" id="PF03807"/>
    </source>
</evidence>
<keyword evidence="7" id="KW-1185">Reference proteome</keyword>
<dbReference type="STRING" id="1236220.SAMN04488112_11727"/>
<dbReference type="Pfam" id="PF14748">
    <property type="entry name" value="P5CR_dimer"/>
    <property type="match status" value="1"/>
</dbReference>
<comment type="catalytic activity">
    <reaction evidence="2">
        <text>L-proline + NADP(+) = (S)-1-pyrroline-5-carboxylate + NADPH + 2 H(+)</text>
        <dbReference type="Rhea" id="RHEA:14109"/>
        <dbReference type="ChEBI" id="CHEBI:15378"/>
        <dbReference type="ChEBI" id="CHEBI:17388"/>
        <dbReference type="ChEBI" id="CHEBI:57783"/>
        <dbReference type="ChEBI" id="CHEBI:58349"/>
        <dbReference type="ChEBI" id="CHEBI:60039"/>
        <dbReference type="EC" id="1.5.1.2"/>
    </reaction>
</comment>
<proteinExistence type="inferred from homology"/>
<keyword evidence="2" id="KW-0963">Cytoplasm</keyword>
<evidence type="ECO:0000259" key="5">
    <source>
        <dbReference type="Pfam" id="PF14748"/>
    </source>
</evidence>
<dbReference type="RefSeq" id="WP_091571644.1">
    <property type="nucleotide sequence ID" value="NZ_FMZA01000017.1"/>
</dbReference>
<dbReference type="SUPFAM" id="SSF48179">
    <property type="entry name" value="6-phosphogluconate dehydrogenase C-terminal domain-like"/>
    <property type="match status" value="1"/>
</dbReference>
<protein>
    <recommendedName>
        <fullName evidence="2">Pyrroline-5-carboxylate reductase</fullName>
        <shortName evidence="2">P5C reductase</shortName>
        <shortName evidence="2">P5CR</shortName>
        <ecNumber evidence="2">1.5.1.2</ecNumber>
    </recommendedName>
    <alternativeName>
        <fullName evidence="2">PCA reductase</fullName>
    </alternativeName>
</protein>
<reference evidence="6 7" key="1">
    <citation type="submission" date="2016-10" db="EMBL/GenBank/DDBJ databases">
        <authorList>
            <person name="de Groot N.N."/>
        </authorList>
    </citation>
    <scope>NUCLEOTIDE SEQUENCE [LARGE SCALE GENOMIC DNA]</scope>
    <source>
        <strain evidence="6 7">DSM 45514</strain>
    </source>
</reference>
<comment type="catalytic activity">
    <reaction evidence="2">
        <text>L-proline + NAD(+) = (S)-1-pyrroline-5-carboxylate + NADH + 2 H(+)</text>
        <dbReference type="Rhea" id="RHEA:14105"/>
        <dbReference type="ChEBI" id="CHEBI:15378"/>
        <dbReference type="ChEBI" id="CHEBI:17388"/>
        <dbReference type="ChEBI" id="CHEBI:57540"/>
        <dbReference type="ChEBI" id="CHEBI:57945"/>
        <dbReference type="ChEBI" id="CHEBI:60039"/>
        <dbReference type="EC" id="1.5.1.2"/>
    </reaction>
</comment>
<dbReference type="EMBL" id="FMZA01000017">
    <property type="protein sequence ID" value="SDC80828.1"/>
    <property type="molecule type" value="Genomic_DNA"/>
</dbReference>
<dbReference type="Pfam" id="PF03807">
    <property type="entry name" value="F420_oxidored"/>
    <property type="match status" value="1"/>
</dbReference>
<dbReference type="InterPro" id="IPR029036">
    <property type="entry name" value="P5CR_dimer"/>
</dbReference>
<dbReference type="OrthoDB" id="9805754at2"/>
<dbReference type="NCBIfam" id="NF005814">
    <property type="entry name" value="PRK07680.1"/>
    <property type="match status" value="1"/>
</dbReference>
<name>A0A1G6PLC2_9BACL</name>
<accession>A0A1G6PLC2</accession>
<dbReference type="Gene3D" id="1.10.3730.10">
    <property type="entry name" value="ProC C-terminal domain-like"/>
    <property type="match status" value="1"/>
</dbReference>
<evidence type="ECO:0000256" key="1">
    <source>
        <dbReference type="ARBA" id="ARBA00005525"/>
    </source>
</evidence>
<dbReference type="PANTHER" id="PTHR11645">
    <property type="entry name" value="PYRROLINE-5-CARBOXYLATE REDUCTASE"/>
    <property type="match status" value="1"/>
</dbReference>
<dbReference type="InterPro" id="IPR028939">
    <property type="entry name" value="P5C_Rdtase_cat_N"/>
</dbReference>
<evidence type="ECO:0000313" key="7">
    <source>
        <dbReference type="Proteomes" id="UP000199387"/>
    </source>
</evidence>
<dbReference type="InterPro" id="IPR036291">
    <property type="entry name" value="NAD(P)-bd_dom_sf"/>
</dbReference>
<keyword evidence="2" id="KW-0028">Amino-acid biosynthesis</keyword>
<gene>
    <name evidence="2" type="primary">proC</name>
    <name evidence="6" type="ORF">SAMN04488112_11727</name>
</gene>
<keyword evidence="2 3" id="KW-0521">NADP</keyword>
<dbReference type="InterPro" id="IPR008927">
    <property type="entry name" value="6-PGluconate_DH-like_C_sf"/>
</dbReference>
<organism evidence="6 7">
    <name type="scientific">Melghirimyces thermohalophilus</name>
    <dbReference type="NCBI Taxonomy" id="1236220"/>
    <lineage>
        <taxon>Bacteria</taxon>
        <taxon>Bacillati</taxon>
        <taxon>Bacillota</taxon>
        <taxon>Bacilli</taxon>
        <taxon>Bacillales</taxon>
        <taxon>Thermoactinomycetaceae</taxon>
        <taxon>Melghirimyces</taxon>
    </lineage>
</organism>
<dbReference type="InterPro" id="IPR000304">
    <property type="entry name" value="Pyrroline-COOH_reductase"/>
</dbReference>
<evidence type="ECO:0000256" key="2">
    <source>
        <dbReference type="HAMAP-Rule" id="MF_01925"/>
    </source>
</evidence>
<dbReference type="AlphaFoldDB" id="A0A1G6PLC2"/>
<feature type="binding site" evidence="3">
    <location>
        <begin position="6"/>
        <end position="11"/>
    </location>
    <ligand>
        <name>NADP(+)</name>
        <dbReference type="ChEBI" id="CHEBI:58349"/>
    </ligand>
</feature>
<dbReference type="HAMAP" id="MF_01925">
    <property type="entry name" value="P5C_reductase"/>
    <property type="match status" value="1"/>
</dbReference>
<feature type="binding site" evidence="3">
    <location>
        <position position="56"/>
    </location>
    <ligand>
        <name>NADPH</name>
        <dbReference type="ChEBI" id="CHEBI:57783"/>
    </ligand>
</feature>
<comment type="pathway">
    <text evidence="2">Amino-acid biosynthesis; L-proline biosynthesis; L-proline from L-glutamate 5-semialdehyde: step 1/1.</text>
</comment>
<dbReference type="GO" id="GO:0005737">
    <property type="term" value="C:cytoplasm"/>
    <property type="evidence" value="ECO:0007669"/>
    <property type="project" value="UniProtKB-SubCell"/>
</dbReference>
<sequence length="277" mass="30449">MTYGFIGTGSMGRTLIEALIRSGKVKPSEMIVTNRTKAKAQQLADRYPGLRVAADNRQAIHESSVFFLCIKPGEFRTVLDEICDVVREDQIAVSITSPVMIADLEKWLRARAAKIIPSIANSVCDGNSLFVPGPRLTEEDRKQLWDLFSAISQPITIAESDTRVASDLASVSPAFIAFLMEKLADAAAEETNLPRETALALVTRMAHGLGRLLTDGGFTLESLQERVAVPGGITREGLNLLQEDIGPVFNKLIRLTHAKYEDDIEKVQQSLRAKIEK</sequence>
<dbReference type="PANTHER" id="PTHR11645:SF51">
    <property type="entry name" value="COME OPERON PROTEIN 4"/>
    <property type="match status" value="1"/>
</dbReference>
<dbReference type="PIRSF" id="PIRSF000193">
    <property type="entry name" value="Pyrrol-5-carb_rd"/>
    <property type="match status" value="1"/>
</dbReference>
<comment type="subcellular location">
    <subcellularLocation>
        <location evidence="2">Cytoplasm</location>
    </subcellularLocation>
</comment>
<dbReference type="PROSITE" id="PS00521">
    <property type="entry name" value="P5CR"/>
    <property type="match status" value="1"/>
</dbReference>
<evidence type="ECO:0000256" key="3">
    <source>
        <dbReference type="PIRSR" id="PIRSR000193-1"/>
    </source>
</evidence>
<feature type="domain" description="Pyrroline-5-carboxylate reductase catalytic N-terminal" evidence="4">
    <location>
        <begin position="3"/>
        <end position="97"/>
    </location>
</feature>
<evidence type="ECO:0000313" key="6">
    <source>
        <dbReference type="EMBL" id="SDC80828.1"/>
    </source>
</evidence>